<sequence>MSCLCELAGLHRTRILLLKVGAACRHCEVRSTSLELLSRYLNKLYKDKIKKIGAKGHQWLRDHIEDNLTVQSWKANDIHHSWIVSAGSRQLGQEATGNTRFLQAAPDSIKDFAQQLFAEECEHLERQSGERPPDESGPAKELLTNWMRRTGWKDTFSRARRDILMTLSEMPWIYGQRFYLGAHDGKELYSSVGDECKLASIIAALDRLFDRCGETVRYTDVSVRRWLRGRFPDRPYKAPFELVMRPASERQYRSEFKRCACFWLRISRLPSPVARSITGQSLSGMHAGCWSNFGLIQFGTSKDHQTTPMQSIPTTKTWPVNLTKKANMKTPMMKQEVERKPWHILNTTVTNQMMNRR</sequence>
<gene>
    <name evidence="1" type="ORF">B0J13DRAFT_657313</name>
</gene>
<reference evidence="1" key="1">
    <citation type="journal article" date="2021" name="Nat. Commun.">
        <title>Genetic determinants of endophytism in the Arabidopsis root mycobiome.</title>
        <authorList>
            <person name="Mesny F."/>
            <person name="Miyauchi S."/>
            <person name="Thiergart T."/>
            <person name="Pickel B."/>
            <person name="Atanasova L."/>
            <person name="Karlsson M."/>
            <person name="Huettel B."/>
            <person name="Barry K.W."/>
            <person name="Haridas S."/>
            <person name="Chen C."/>
            <person name="Bauer D."/>
            <person name="Andreopoulos W."/>
            <person name="Pangilinan J."/>
            <person name="LaButti K."/>
            <person name="Riley R."/>
            <person name="Lipzen A."/>
            <person name="Clum A."/>
            <person name="Drula E."/>
            <person name="Henrissat B."/>
            <person name="Kohler A."/>
            <person name="Grigoriev I.V."/>
            <person name="Martin F.M."/>
            <person name="Hacquard S."/>
        </authorList>
    </citation>
    <scope>NUCLEOTIDE SEQUENCE</scope>
    <source>
        <strain evidence="1">MPI-CAGE-AT-0021</strain>
    </source>
</reference>
<keyword evidence="2" id="KW-1185">Reference proteome</keyword>
<protein>
    <submittedName>
        <fullName evidence="1">Uncharacterized protein</fullName>
    </submittedName>
</protein>
<accession>A0A9P9D654</accession>
<evidence type="ECO:0000313" key="2">
    <source>
        <dbReference type="Proteomes" id="UP000717696"/>
    </source>
</evidence>
<comment type="caution">
    <text evidence="1">The sequence shown here is derived from an EMBL/GenBank/DDBJ whole genome shotgun (WGS) entry which is preliminary data.</text>
</comment>
<evidence type="ECO:0000313" key="1">
    <source>
        <dbReference type="EMBL" id="KAH7113142.1"/>
    </source>
</evidence>
<dbReference type="Proteomes" id="UP000717696">
    <property type="component" value="Unassembled WGS sequence"/>
</dbReference>
<dbReference type="AlphaFoldDB" id="A0A9P9D654"/>
<proteinExistence type="predicted"/>
<dbReference type="EMBL" id="JAGMUU010000047">
    <property type="protein sequence ID" value="KAH7113142.1"/>
    <property type="molecule type" value="Genomic_DNA"/>
</dbReference>
<name>A0A9P9D654_9HYPO</name>
<organism evidence="1 2">
    <name type="scientific">Dactylonectria estremocensis</name>
    <dbReference type="NCBI Taxonomy" id="1079267"/>
    <lineage>
        <taxon>Eukaryota</taxon>
        <taxon>Fungi</taxon>
        <taxon>Dikarya</taxon>
        <taxon>Ascomycota</taxon>
        <taxon>Pezizomycotina</taxon>
        <taxon>Sordariomycetes</taxon>
        <taxon>Hypocreomycetidae</taxon>
        <taxon>Hypocreales</taxon>
        <taxon>Nectriaceae</taxon>
        <taxon>Dactylonectria</taxon>
    </lineage>
</organism>
<dbReference type="OrthoDB" id="5098412at2759"/>